<accession>A0A0Q0S028</accession>
<organism evidence="1 2">
    <name type="scientific">Flavobacterium aquidurense</name>
    <dbReference type="NCBI Taxonomy" id="362413"/>
    <lineage>
        <taxon>Bacteria</taxon>
        <taxon>Pseudomonadati</taxon>
        <taxon>Bacteroidota</taxon>
        <taxon>Flavobacteriia</taxon>
        <taxon>Flavobacteriales</taxon>
        <taxon>Flavobacteriaceae</taxon>
        <taxon>Flavobacterium</taxon>
    </lineage>
</organism>
<dbReference type="STRING" id="362413.RC62_1636"/>
<dbReference type="EMBL" id="JRLF01000014">
    <property type="protein sequence ID" value="KQB38282.1"/>
    <property type="molecule type" value="Genomic_DNA"/>
</dbReference>
<gene>
    <name evidence="1" type="ORF">RC62_1636</name>
</gene>
<comment type="caution">
    <text evidence="1">The sequence shown here is derived from an EMBL/GenBank/DDBJ whole genome shotgun (WGS) entry which is preliminary data.</text>
</comment>
<name>A0A0Q0S028_9FLAO</name>
<evidence type="ECO:0000313" key="1">
    <source>
        <dbReference type="EMBL" id="KQB38282.1"/>
    </source>
</evidence>
<reference evidence="1 2" key="1">
    <citation type="submission" date="2014-09" db="EMBL/GenBank/DDBJ databases">
        <title>Genome sequence of Flavobacterium aquidurense RC62.</title>
        <authorList>
            <person name="Kim J.F."/>
            <person name="Kwak M.-J."/>
        </authorList>
    </citation>
    <scope>NUCLEOTIDE SEQUENCE [LARGE SCALE GENOMIC DNA]</scope>
    <source>
        <strain evidence="1 2">RC62</strain>
    </source>
</reference>
<protein>
    <submittedName>
        <fullName evidence="1">Uncharacterized protein</fullName>
    </submittedName>
</protein>
<dbReference type="AlphaFoldDB" id="A0A0Q0S028"/>
<proteinExistence type="predicted"/>
<evidence type="ECO:0000313" key="2">
    <source>
        <dbReference type="Proteomes" id="UP000050443"/>
    </source>
</evidence>
<sequence length="38" mass="4469">MFLLYVLILFLKDKFLVSVSARDRSVKPVKEKTVKNKD</sequence>
<dbReference type="Proteomes" id="UP000050443">
    <property type="component" value="Unassembled WGS sequence"/>
</dbReference>
<dbReference type="PATRIC" id="fig|362413.3.peg.1590"/>